<reference evidence="1 2" key="1">
    <citation type="journal article" date="2013" name="Appl. Microbiol. Biotechnol.">
        <title>Glycerol assimilation and production of 1,3-propanediol by Citrobacter amalonaticus Y19.</title>
        <authorList>
            <person name="Ainala S.K."/>
            <person name="Ashok S."/>
            <person name="Ko Y."/>
            <person name="Park S."/>
        </authorList>
    </citation>
    <scope>NUCLEOTIDE SEQUENCE [LARGE SCALE GENOMIC DNA]</scope>
    <source>
        <strain evidence="1 2">Y19</strain>
    </source>
</reference>
<dbReference type="PATRIC" id="fig|1261127.3.peg.2630"/>
<protein>
    <submittedName>
        <fullName evidence="1">Uncharacterized protein</fullName>
    </submittedName>
</protein>
<accession>A0A0F6RFF6</accession>
<dbReference type="Proteomes" id="UP000034085">
    <property type="component" value="Chromosome"/>
</dbReference>
<organism evidence="1 2">
    <name type="scientific">Citrobacter amalonaticus Y19</name>
    <dbReference type="NCBI Taxonomy" id="1261127"/>
    <lineage>
        <taxon>Bacteria</taxon>
        <taxon>Pseudomonadati</taxon>
        <taxon>Pseudomonadota</taxon>
        <taxon>Gammaproteobacteria</taxon>
        <taxon>Enterobacterales</taxon>
        <taxon>Enterobacteriaceae</taxon>
        <taxon>Citrobacter</taxon>
    </lineage>
</organism>
<dbReference type="KEGG" id="cama:F384_12575"/>
<evidence type="ECO:0000313" key="1">
    <source>
        <dbReference type="EMBL" id="AKE59365.1"/>
    </source>
</evidence>
<dbReference type="EMBL" id="CP011132">
    <property type="protein sequence ID" value="AKE59365.1"/>
    <property type="molecule type" value="Genomic_DNA"/>
</dbReference>
<sequence>MGVTMAAPYLGAGASGVIASFPFMVVTPGPTVLLALNNTACYGISRATWGIIGAAADCSC</sequence>
<name>A0A0F6RFF6_CITAM</name>
<dbReference type="AlphaFoldDB" id="A0A0F6RFF6"/>
<proteinExistence type="predicted"/>
<gene>
    <name evidence="1" type="ORF">F384_12575</name>
</gene>
<dbReference type="HOGENOM" id="CLU_2932917_0_0_6"/>
<evidence type="ECO:0000313" key="2">
    <source>
        <dbReference type="Proteomes" id="UP000034085"/>
    </source>
</evidence>